<dbReference type="PANTHER" id="PTHR11096">
    <property type="entry name" value="RNA 3' TERMINAL PHOSPHATE CYCLASE"/>
    <property type="match status" value="1"/>
</dbReference>
<dbReference type="AlphaFoldDB" id="A0A1X6N826"/>
<dbReference type="RefSeq" id="XP_024341446.1">
    <property type="nucleotide sequence ID" value="XM_024484378.1"/>
</dbReference>
<protein>
    <recommendedName>
        <fullName evidence="1">RNA 3'-terminal phosphate cyclase domain-containing protein</fullName>
    </recommendedName>
</protein>
<evidence type="ECO:0000313" key="3">
    <source>
        <dbReference type="Proteomes" id="UP000194127"/>
    </source>
</evidence>
<keyword evidence="3" id="KW-1185">Reference proteome</keyword>
<dbReference type="InterPro" id="IPR000228">
    <property type="entry name" value="RNA3'_term_phos_cyc"/>
</dbReference>
<reference evidence="2 3" key="1">
    <citation type="submission" date="2017-04" db="EMBL/GenBank/DDBJ databases">
        <title>Genome Sequence of the Model Brown-Rot Fungus Postia placenta SB12.</title>
        <authorList>
            <consortium name="DOE Joint Genome Institute"/>
            <person name="Gaskell J."/>
            <person name="Kersten P."/>
            <person name="Larrondo L.F."/>
            <person name="Canessa P."/>
            <person name="Martinez D."/>
            <person name="Hibbett D."/>
            <person name="Schmoll M."/>
            <person name="Kubicek C.P."/>
            <person name="Martinez A.T."/>
            <person name="Yadav J."/>
            <person name="Master E."/>
            <person name="Magnuson J.K."/>
            <person name="James T."/>
            <person name="Yaver D."/>
            <person name="Berka R."/>
            <person name="Labutti K."/>
            <person name="Lipzen A."/>
            <person name="Aerts A."/>
            <person name="Barry K."/>
            <person name="Henrissat B."/>
            <person name="Blanchette R."/>
            <person name="Grigoriev I."/>
            <person name="Cullen D."/>
        </authorList>
    </citation>
    <scope>NUCLEOTIDE SEQUENCE [LARGE SCALE GENOMIC DNA]</scope>
    <source>
        <strain evidence="2 3">MAD-698-R-SB12</strain>
    </source>
</reference>
<evidence type="ECO:0000313" key="2">
    <source>
        <dbReference type="EMBL" id="OSX64652.1"/>
    </source>
</evidence>
<dbReference type="Pfam" id="PF01137">
    <property type="entry name" value="RTC"/>
    <property type="match status" value="1"/>
</dbReference>
<dbReference type="STRING" id="670580.A0A1X6N826"/>
<dbReference type="InterPro" id="IPR023797">
    <property type="entry name" value="RNA3'_phos_cyclase_dom"/>
</dbReference>
<proteinExistence type="predicted"/>
<name>A0A1X6N826_9APHY</name>
<dbReference type="InterPro" id="IPR037136">
    <property type="entry name" value="RNA3'_phos_cyclase_dom_sf"/>
</dbReference>
<accession>A0A1X6N826</accession>
<evidence type="ECO:0000259" key="1">
    <source>
        <dbReference type="Pfam" id="PF01137"/>
    </source>
</evidence>
<feature type="domain" description="RNA 3'-terminal phosphate cyclase" evidence="1">
    <location>
        <begin position="18"/>
        <end position="135"/>
    </location>
</feature>
<dbReference type="InterPro" id="IPR013792">
    <property type="entry name" value="RNA3'P_cycl/enolpyr_Trfase_a/b"/>
</dbReference>
<organism evidence="2 3">
    <name type="scientific">Postia placenta MAD-698-R-SB12</name>
    <dbReference type="NCBI Taxonomy" id="670580"/>
    <lineage>
        <taxon>Eukaryota</taxon>
        <taxon>Fungi</taxon>
        <taxon>Dikarya</taxon>
        <taxon>Basidiomycota</taxon>
        <taxon>Agaricomycotina</taxon>
        <taxon>Agaricomycetes</taxon>
        <taxon>Polyporales</taxon>
        <taxon>Adustoporiaceae</taxon>
        <taxon>Rhodonia</taxon>
    </lineage>
</organism>
<dbReference type="Proteomes" id="UP000194127">
    <property type="component" value="Unassembled WGS sequence"/>
</dbReference>
<dbReference type="GeneID" id="36329327"/>
<dbReference type="OrthoDB" id="25029at2759"/>
<dbReference type="GO" id="GO:0005634">
    <property type="term" value="C:nucleus"/>
    <property type="evidence" value="ECO:0007669"/>
    <property type="project" value="TreeGrafter"/>
</dbReference>
<gene>
    <name evidence="2" type="ORF">POSPLADRAFT_1133660</name>
</gene>
<sequence>MANTTSPPLLIDGSTLGGGGQLLRNSIALAALLGRPINVNKLSPKGKQRSLKAQDAAGPHLIADICSGNMVGCKKGSTSIELHPGSICLAEDYTADSQTAGLVALPLQVALPCLPYSSPGASLEPAYLTFCGATNPVHHTWPAD</sequence>
<dbReference type="GO" id="GO:0006396">
    <property type="term" value="P:RNA processing"/>
    <property type="evidence" value="ECO:0007669"/>
    <property type="project" value="InterPro"/>
</dbReference>
<dbReference type="SUPFAM" id="SSF55205">
    <property type="entry name" value="EPT/RTPC-like"/>
    <property type="match status" value="1"/>
</dbReference>
<dbReference type="PANTHER" id="PTHR11096:SF0">
    <property type="entry name" value="RNA 3'-TERMINAL PHOSPHATE CYCLASE"/>
    <property type="match status" value="1"/>
</dbReference>
<dbReference type="Gene3D" id="3.65.10.20">
    <property type="entry name" value="RNA 3'-terminal phosphate cyclase domain"/>
    <property type="match status" value="1"/>
</dbReference>
<dbReference type="GO" id="GO:0003963">
    <property type="term" value="F:RNA-3'-phosphate cyclase activity"/>
    <property type="evidence" value="ECO:0007669"/>
    <property type="project" value="TreeGrafter"/>
</dbReference>
<dbReference type="EMBL" id="KZ110593">
    <property type="protein sequence ID" value="OSX64652.1"/>
    <property type="molecule type" value="Genomic_DNA"/>
</dbReference>